<reference evidence="6" key="1">
    <citation type="journal article" date="2021" name="Nat. Commun.">
        <title>Genetic determinants of endophytism in the Arabidopsis root mycobiome.</title>
        <authorList>
            <person name="Mesny F."/>
            <person name="Miyauchi S."/>
            <person name="Thiergart T."/>
            <person name="Pickel B."/>
            <person name="Atanasova L."/>
            <person name="Karlsson M."/>
            <person name="Huettel B."/>
            <person name="Barry K.W."/>
            <person name="Haridas S."/>
            <person name="Chen C."/>
            <person name="Bauer D."/>
            <person name="Andreopoulos W."/>
            <person name="Pangilinan J."/>
            <person name="LaButti K."/>
            <person name="Riley R."/>
            <person name="Lipzen A."/>
            <person name="Clum A."/>
            <person name="Drula E."/>
            <person name="Henrissat B."/>
            <person name="Kohler A."/>
            <person name="Grigoriev I.V."/>
            <person name="Martin F.M."/>
            <person name="Hacquard S."/>
        </authorList>
    </citation>
    <scope>NUCLEOTIDE SEQUENCE</scope>
    <source>
        <strain evidence="6">MPI-SDFR-AT-0120</strain>
    </source>
</reference>
<evidence type="ECO:0000256" key="1">
    <source>
        <dbReference type="ARBA" id="ARBA00010790"/>
    </source>
</evidence>
<comment type="cofactor">
    <cofactor evidence="2">
        <name>FAD</name>
        <dbReference type="ChEBI" id="CHEBI:57692"/>
    </cofactor>
</comment>
<dbReference type="Pfam" id="PF05199">
    <property type="entry name" value="GMC_oxred_C"/>
    <property type="match status" value="1"/>
</dbReference>
<comment type="caution">
    <text evidence="6">The sequence shown here is derived from an EMBL/GenBank/DDBJ whole genome shotgun (WGS) entry which is preliminary data.</text>
</comment>
<evidence type="ECO:0000256" key="3">
    <source>
        <dbReference type="SAM" id="SignalP"/>
    </source>
</evidence>
<evidence type="ECO:0000259" key="4">
    <source>
        <dbReference type="Pfam" id="PF00732"/>
    </source>
</evidence>
<gene>
    <name evidence="6" type="ORF">FB567DRAFT_93484</name>
</gene>
<dbReference type="InterPro" id="IPR012132">
    <property type="entry name" value="GMC_OxRdtase"/>
</dbReference>
<keyword evidence="3" id="KW-0732">Signal</keyword>
<protein>
    <submittedName>
        <fullName evidence="6">Cellobiose dehydrogenase</fullName>
    </submittedName>
</protein>
<dbReference type="GO" id="GO:0050660">
    <property type="term" value="F:flavin adenine dinucleotide binding"/>
    <property type="evidence" value="ECO:0007669"/>
    <property type="project" value="InterPro"/>
</dbReference>
<evidence type="ECO:0000256" key="2">
    <source>
        <dbReference type="PIRSR" id="PIRSR000137-2"/>
    </source>
</evidence>
<sequence length="591" mass="63998">MIQFYPGSRHYQNTTMKISVLSSILAALSVRGAQAQNATNPNCTALSSNNTYDYIVIGSGAGGIPVADRLSEAGHSVLLIEKGPPSSGRWNGTMKPAWLEGTNLTRFDVPGLFNQIWVDPIGVACEDLDVMAGCVLGGGVAVNSALWWKPHPSDWDVNFPLGWKTSDMQRHVDKVWERIPGTYTPSQDGRLYLQQGFDTVSKGLEAAGFKYIVPNDHPDQKNHTFGHSTFFIENAERHGPLATYLVTAAKRKNFHLWTNTNARRLIRTGGHVTGVELECPKGGSVGPGYSGRVNVTPGSGRVILSAGTFGSAKLLMRSGIGPADQLRIVNNSATDGPTMISSDQWINLPVGYNLNDHVGTDIQVAHPDIVFYDFYGAWDKPIAKDTEAYLANRTGILAQVAPNLGPMFWQQIQGSDGIVRHIQWQARVEGRTNTTMTITQYIGTGTTSRGRMAITPALTTRVSIAPYLRDAHDKETVVQGIEYIRGVLGQIQNLTWIEPKFNQTTTAFVNSIPATPGSRGSNHWTGSCTIGPDDGRAGGKAVVDLDTKVYGTDNLFVVDASIFPGMMTGNPSGMIVSVAERAAERILALKT</sequence>
<feature type="domain" description="Glucose-methanol-choline oxidoreductase C-terminal" evidence="5">
    <location>
        <begin position="447"/>
        <end position="579"/>
    </location>
</feature>
<dbReference type="InterPro" id="IPR053208">
    <property type="entry name" value="GMC_Oxidoreductase_CD"/>
</dbReference>
<dbReference type="InterPro" id="IPR036188">
    <property type="entry name" value="FAD/NAD-bd_sf"/>
</dbReference>
<dbReference type="Gene3D" id="3.50.50.60">
    <property type="entry name" value="FAD/NAD(P)-binding domain"/>
    <property type="match status" value="1"/>
</dbReference>
<comment type="similarity">
    <text evidence="1">Belongs to the GMC oxidoreductase family.</text>
</comment>
<dbReference type="Gene3D" id="3.30.410.10">
    <property type="entry name" value="Cholesterol Oxidase, domain 2"/>
    <property type="match status" value="1"/>
</dbReference>
<dbReference type="InterPro" id="IPR000172">
    <property type="entry name" value="GMC_OxRdtase_N"/>
</dbReference>
<dbReference type="Pfam" id="PF00732">
    <property type="entry name" value="GMC_oxred_N"/>
    <property type="match status" value="1"/>
</dbReference>
<dbReference type="SUPFAM" id="SSF54373">
    <property type="entry name" value="FAD-linked reductases, C-terminal domain"/>
    <property type="match status" value="1"/>
</dbReference>
<dbReference type="AlphaFoldDB" id="A0A8K0R4G8"/>
<dbReference type="OrthoDB" id="413885at2759"/>
<dbReference type="GO" id="GO:0016614">
    <property type="term" value="F:oxidoreductase activity, acting on CH-OH group of donors"/>
    <property type="evidence" value="ECO:0007669"/>
    <property type="project" value="InterPro"/>
</dbReference>
<dbReference type="PANTHER" id="PTHR47190">
    <property type="entry name" value="DEHYDROGENASE, PUTATIVE-RELATED"/>
    <property type="match status" value="1"/>
</dbReference>
<dbReference type="SUPFAM" id="SSF51905">
    <property type="entry name" value="FAD/NAD(P)-binding domain"/>
    <property type="match status" value="1"/>
</dbReference>
<evidence type="ECO:0000313" key="6">
    <source>
        <dbReference type="EMBL" id="KAH7083862.1"/>
    </source>
</evidence>
<feature type="binding site" evidence="2">
    <location>
        <position position="135"/>
    </location>
    <ligand>
        <name>FAD</name>
        <dbReference type="ChEBI" id="CHEBI:57692"/>
    </ligand>
</feature>
<feature type="chain" id="PRO_5035432164" evidence="3">
    <location>
        <begin position="36"/>
        <end position="591"/>
    </location>
</feature>
<keyword evidence="2" id="KW-0274">FAD</keyword>
<organism evidence="6 7">
    <name type="scientific">Paraphoma chrysanthemicola</name>
    <dbReference type="NCBI Taxonomy" id="798071"/>
    <lineage>
        <taxon>Eukaryota</taxon>
        <taxon>Fungi</taxon>
        <taxon>Dikarya</taxon>
        <taxon>Ascomycota</taxon>
        <taxon>Pezizomycotina</taxon>
        <taxon>Dothideomycetes</taxon>
        <taxon>Pleosporomycetidae</taxon>
        <taxon>Pleosporales</taxon>
        <taxon>Pleosporineae</taxon>
        <taxon>Phaeosphaeriaceae</taxon>
        <taxon>Paraphoma</taxon>
    </lineage>
</organism>
<proteinExistence type="inferred from homology"/>
<keyword evidence="7" id="KW-1185">Reference proteome</keyword>
<dbReference type="PANTHER" id="PTHR47190:SF2">
    <property type="entry name" value="CELLOBIOSE DEHYDROGENASE (AFU_ORTHOLOGUE AFUA_2G17620)"/>
    <property type="match status" value="1"/>
</dbReference>
<dbReference type="Proteomes" id="UP000813461">
    <property type="component" value="Unassembled WGS sequence"/>
</dbReference>
<keyword evidence="2" id="KW-0285">Flavoprotein</keyword>
<evidence type="ECO:0000259" key="5">
    <source>
        <dbReference type="Pfam" id="PF05199"/>
    </source>
</evidence>
<dbReference type="Pfam" id="PF13450">
    <property type="entry name" value="NAD_binding_8"/>
    <property type="match status" value="1"/>
</dbReference>
<dbReference type="PIRSF" id="PIRSF000137">
    <property type="entry name" value="Alcohol_oxidase"/>
    <property type="match status" value="1"/>
</dbReference>
<dbReference type="EMBL" id="JAGMVJ010000013">
    <property type="protein sequence ID" value="KAH7083862.1"/>
    <property type="molecule type" value="Genomic_DNA"/>
</dbReference>
<evidence type="ECO:0000313" key="7">
    <source>
        <dbReference type="Proteomes" id="UP000813461"/>
    </source>
</evidence>
<accession>A0A8K0R4G8</accession>
<feature type="domain" description="Glucose-methanol-choline oxidoreductase N-terminal" evidence="4">
    <location>
        <begin position="130"/>
        <end position="358"/>
    </location>
</feature>
<dbReference type="InterPro" id="IPR007867">
    <property type="entry name" value="GMC_OxRtase_C"/>
</dbReference>
<feature type="signal peptide" evidence="3">
    <location>
        <begin position="1"/>
        <end position="35"/>
    </location>
</feature>
<name>A0A8K0R4G8_9PLEO</name>